<keyword evidence="2" id="KW-1133">Transmembrane helix</keyword>
<feature type="transmembrane region" description="Helical" evidence="2">
    <location>
        <begin position="28"/>
        <end position="46"/>
    </location>
</feature>
<name>B4D849_9BACT</name>
<sequence>MKAKSTLSAEESRPTPATPAGDGRNPRLVAAVLGLGLLAIAGLIWLQREHRAHRNAPGRDQIVMENQAADKGRSKSKSAATPAYEPKLQDRAITGEQKARFVRTLHNAPHGTVTIAAFKGDRETYLYAAKIASILSDAGYASSDPPVSLLPATETPQNPPVLLFVSSQAPIPRHALAIKDALDLIGIRCEFSYRETPGHPGDLQIGVYPNP</sequence>
<keyword evidence="2" id="KW-0812">Transmembrane</keyword>
<proteinExistence type="predicted"/>
<dbReference type="EMBL" id="ABVL01000020">
    <property type="protein sequence ID" value="EDY17403.1"/>
    <property type="molecule type" value="Genomic_DNA"/>
</dbReference>
<dbReference type="InParanoid" id="B4D849"/>
<accession>B4D849</accession>
<evidence type="ECO:0000313" key="4">
    <source>
        <dbReference type="Proteomes" id="UP000005824"/>
    </source>
</evidence>
<feature type="region of interest" description="Disordered" evidence="1">
    <location>
        <begin position="67"/>
        <end position="87"/>
    </location>
</feature>
<keyword evidence="4" id="KW-1185">Reference proteome</keyword>
<dbReference type="Proteomes" id="UP000005824">
    <property type="component" value="Unassembled WGS sequence"/>
</dbReference>
<keyword evidence="2" id="KW-0472">Membrane</keyword>
<reference evidence="3 4" key="1">
    <citation type="journal article" date="2011" name="J. Bacteriol.">
        <title>Genome sequence of Chthoniobacter flavus Ellin428, an aerobic heterotrophic soil bacterium.</title>
        <authorList>
            <person name="Kant R."/>
            <person name="van Passel M.W."/>
            <person name="Palva A."/>
            <person name="Lucas S."/>
            <person name="Lapidus A."/>
            <person name="Glavina Del Rio T."/>
            <person name="Dalin E."/>
            <person name="Tice H."/>
            <person name="Bruce D."/>
            <person name="Goodwin L."/>
            <person name="Pitluck S."/>
            <person name="Larimer F.W."/>
            <person name="Land M.L."/>
            <person name="Hauser L."/>
            <person name="Sangwan P."/>
            <person name="de Vos W.M."/>
            <person name="Janssen P.H."/>
            <person name="Smidt H."/>
        </authorList>
    </citation>
    <scope>NUCLEOTIDE SEQUENCE [LARGE SCALE GENOMIC DNA]</scope>
    <source>
        <strain evidence="3 4">Ellin428</strain>
    </source>
</reference>
<organism evidence="3 4">
    <name type="scientific">Chthoniobacter flavus Ellin428</name>
    <dbReference type="NCBI Taxonomy" id="497964"/>
    <lineage>
        <taxon>Bacteria</taxon>
        <taxon>Pseudomonadati</taxon>
        <taxon>Verrucomicrobiota</taxon>
        <taxon>Spartobacteria</taxon>
        <taxon>Chthoniobacterales</taxon>
        <taxon>Chthoniobacteraceae</taxon>
        <taxon>Chthoniobacter</taxon>
    </lineage>
</organism>
<dbReference type="RefSeq" id="WP_006982410.1">
    <property type="nucleotide sequence ID" value="NZ_ABVL01000020.1"/>
</dbReference>
<dbReference type="AlphaFoldDB" id="B4D849"/>
<evidence type="ECO:0000256" key="2">
    <source>
        <dbReference type="SAM" id="Phobius"/>
    </source>
</evidence>
<protein>
    <submittedName>
        <fullName evidence="3">Uncharacterized protein</fullName>
    </submittedName>
</protein>
<evidence type="ECO:0000313" key="3">
    <source>
        <dbReference type="EMBL" id="EDY17403.1"/>
    </source>
</evidence>
<gene>
    <name evidence="3" type="ORF">CfE428DRAFT_5089</name>
</gene>
<dbReference type="STRING" id="497964.CfE428DRAFT_5089"/>
<evidence type="ECO:0000256" key="1">
    <source>
        <dbReference type="SAM" id="MobiDB-lite"/>
    </source>
</evidence>
<comment type="caution">
    <text evidence="3">The sequence shown here is derived from an EMBL/GenBank/DDBJ whole genome shotgun (WGS) entry which is preliminary data.</text>
</comment>
<feature type="region of interest" description="Disordered" evidence="1">
    <location>
        <begin position="1"/>
        <end position="25"/>
    </location>
</feature>